<keyword evidence="1" id="KW-0472">Membrane</keyword>
<evidence type="ECO:0008006" key="4">
    <source>
        <dbReference type="Google" id="ProtNLM"/>
    </source>
</evidence>
<dbReference type="Proteomes" id="UP000625780">
    <property type="component" value="Unassembled WGS sequence"/>
</dbReference>
<protein>
    <recommendedName>
        <fullName evidence="4">DUF3098 domain-containing protein</fullName>
    </recommendedName>
</protein>
<feature type="transmembrane region" description="Helical" evidence="1">
    <location>
        <begin position="32"/>
        <end position="54"/>
    </location>
</feature>
<dbReference type="RefSeq" id="WP_188369970.1">
    <property type="nucleotide sequence ID" value="NZ_BMFH01000001.1"/>
</dbReference>
<keyword evidence="1" id="KW-1133">Transmembrane helix</keyword>
<dbReference type="EMBL" id="BMFH01000001">
    <property type="protein sequence ID" value="GGD48513.1"/>
    <property type="molecule type" value="Genomic_DNA"/>
</dbReference>
<evidence type="ECO:0000313" key="3">
    <source>
        <dbReference type="Proteomes" id="UP000625780"/>
    </source>
</evidence>
<name>A0ABQ1QXA1_9FLAO</name>
<gene>
    <name evidence="2" type="ORF">GCM10011361_14090</name>
</gene>
<reference evidence="3" key="1">
    <citation type="journal article" date="2019" name="Int. J. Syst. Evol. Microbiol.">
        <title>The Global Catalogue of Microorganisms (GCM) 10K type strain sequencing project: providing services to taxonomists for standard genome sequencing and annotation.</title>
        <authorList>
            <consortium name="The Broad Institute Genomics Platform"/>
            <consortium name="The Broad Institute Genome Sequencing Center for Infectious Disease"/>
            <person name="Wu L."/>
            <person name="Ma J."/>
        </authorList>
    </citation>
    <scope>NUCLEOTIDE SEQUENCE [LARGE SCALE GENOMIC DNA]</scope>
    <source>
        <strain evidence="3">CGMCC 1.12606</strain>
    </source>
</reference>
<accession>A0ABQ1QXA1</accession>
<sequence length="91" mass="10177">MFKSKYLITAIVLLSLGAIVYGFIVIGEDPALGNKCIGFGTVGLFLLAMPLFLLKESKGKKVKDYMLTEDNIRKMREVEDKKSRKDSTSDK</sequence>
<evidence type="ECO:0000256" key="1">
    <source>
        <dbReference type="SAM" id="Phobius"/>
    </source>
</evidence>
<evidence type="ECO:0000313" key="2">
    <source>
        <dbReference type="EMBL" id="GGD48513.1"/>
    </source>
</evidence>
<comment type="caution">
    <text evidence="2">The sequence shown here is derived from an EMBL/GenBank/DDBJ whole genome shotgun (WGS) entry which is preliminary data.</text>
</comment>
<keyword evidence="1" id="KW-0812">Transmembrane</keyword>
<keyword evidence="3" id="KW-1185">Reference proteome</keyword>
<proteinExistence type="predicted"/>
<organism evidence="2 3">
    <name type="scientific">Muriicola marianensis</name>
    <dbReference type="NCBI Taxonomy" id="1324801"/>
    <lineage>
        <taxon>Bacteria</taxon>
        <taxon>Pseudomonadati</taxon>
        <taxon>Bacteroidota</taxon>
        <taxon>Flavobacteriia</taxon>
        <taxon>Flavobacteriales</taxon>
        <taxon>Flavobacteriaceae</taxon>
        <taxon>Muriicola</taxon>
    </lineage>
</organism>